<dbReference type="InterPro" id="IPR008906">
    <property type="entry name" value="HATC_C_dom"/>
</dbReference>
<sequence length="250" mass="28178">MHLSCLEPRASVSESSRESFRQLAKCAPQVIPSSDVSSLLDEVTEFCLEPLPAALDGRLDRYWQDVFERKNAENQVKYPLLTKLVKALLCLPHGNADVERGFSQNGRVLHDRSSLSLESVNGIRHTLSFAQRYGSDPCKFEIGNDVVKAVRNASKRYSQRMEQEKQALKRLRTGAEQSTPSTSEADRQNEAVGAERMLKNAELLIERGMKQKNFGDIQSGQVLLMQAREKMTASMKRLESVNKAKKNEHN</sequence>
<evidence type="ECO:0000313" key="3">
    <source>
        <dbReference type="EMBL" id="KAH9372165.1"/>
    </source>
</evidence>
<dbReference type="AlphaFoldDB" id="A0A9J6G9Z2"/>
<feature type="region of interest" description="Disordered" evidence="1">
    <location>
        <begin position="168"/>
        <end position="192"/>
    </location>
</feature>
<gene>
    <name evidence="3" type="ORF">HPB48_009702</name>
</gene>
<dbReference type="Pfam" id="PF05699">
    <property type="entry name" value="Dimer_Tnp_hAT"/>
    <property type="match status" value="1"/>
</dbReference>
<dbReference type="OMA" id="RYLAKCA"/>
<dbReference type="EMBL" id="JABSTR010000005">
    <property type="protein sequence ID" value="KAH9372165.1"/>
    <property type="molecule type" value="Genomic_DNA"/>
</dbReference>
<organism evidence="3 4">
    <name type="scientific">Haemaphysalis longicornis</name>
    <name type="common">Bush tick</name>
    <dbReference type="NCBI Taxonomy" id="44386"/>
    <lineage>
        <taxon>Eukaryota</taxon>
        <taxon>Metazoa</taxon>
        <taxon>Ecdysozoa</taxon>
        <taxon>Arthropoda</taxon>
        <taxon>Chelicerata</taxon>
        <taxon>Arachnida</taxon>
        <taxon>Acari</taxon>
        <taxon>Parasitiformes</taxon>
        <taxon>Ixodida</taxon>
        <taxon>Ixodoidea</taxon>
        <taxon>Ixodidae</taxon>
        <taxon>Haemaphysalinae</taxon>
        <taxon>Haemaphysalis</taxon>
    </lineage>
</organism>
<dbReference type="VEuPathDB" id="VectorBase:HLOH_049175"/>
<name>A0A9J6G9Z2_HAELO</name>
<dbReference type="GO" id="GO:0046983">
    <property type="term" value="F:protein dimerization activity"/>
    <property type="evidence" value="ECO:0007669"/>
    <property type="project" value="InterPro"/>
</dbReference>
<proteinExistence type="predicted"/>
<keyword evidence="4" id="KW-1185">Reference proteome</keyword>
<reference evidence="3 4" key="1">
    <citation type="journal article" date="2020" name="Cell">
        <title>Large-Scale Comparative Analyses of Tick Genomes Elucidate Their Genetic Diversity and Vector Capacities.</title>
        <authorList>
            <consortium name="Tick Genome and Microbiome Consortium (TIGMIC)"/>
            <person name="Jia N."/>
            <person name="Wang J."/>
            <person name="Shi W."/>
            <person name="Du L."/>
            <person name="Sun Y."/>
            <person name="Zhan W."/>
            <person name="Jiang J.F."/>
            <person name="Wang Q."/>
            <person name="Zhang B."/>
            <person name="Ji P."/>
            <person name="Bell-Sakyi L."/>
            <person name="Cui X.M."/>
            <person name="Yuan T.T."/>
            <person name="Jiang B.G."/>
            <person name="Yang W.F."/>
            <person name="Lam T.T."/>
            <person name="Chang Q.C."/>
            <person name="Ding S.J."/>
            <person name="Wang X.J."/>
            <person name="Zhu J.G."/>
            <person name="Ruan X.D."/>
            <person name="Zhao L."/>
            <person name="Wei J.T."/>
            <person name="Ye R.Z."/>
            <person name="Que T.C."/>
            <person name="Du C.H."/>
            <person name="Zhou Y.H."/>
            <person name="Cheng J.X."/>
            <person name="Dai P.F."/>
            <person name="Guo W.B."/>
            <person name="Han X.H."/>
            <person name="Huang E.J."/>
            <person name="Li L.F."/>
            <person name="Wei W."/>
            <person name="Gao Y.C."/>
            <person name="Liu J.Z."/>
            <person name="Shao H.Z."/>
            <person name="Wang X."/>
            <person name="Wang C.C."/>
            <person name="Yang T.C."/>
            <person name="Huo Q.B."/>
            <person name="Li W."/>
            <person name="Chen H.Y."/>
            <person name="Chen S.E."/>
            <person name="Zhou L.G."/>
            <person name="Ni X.B."/>
            <person name="Tian J.H."/>
            <person name="Sheng Y."/>
            <person name="Liu T."/>
            <person name="Pan Y.S."/>
            <person name="Xia L.Y."/>
            <person name="Li J."/>
            <person name="Zhao F."/>
            <person name="Cao W.C."/>
        </authorList>
    </citation>
    <scope>NUCLEOTIDE SEQUENCE [LARGE SCALE GENOMIC DNA]</scope>
    <source>
        <strain evidence="3">HaeL-2018</strain>
    </source>
</reference>
<accession>A0A9J6G9Z2</accession>
<comment type="caution">
    <text evidence="3">The sequence shown here is derived from an EMBL/GenBank/DDBJ whole genome shotgun (WGS) entry which is preliminary data.</text>
</comment>
<feature type="domain" description="HAT C-terminal dimerisation" evidence="2">
    <location>
        <begin position="73"/>
        <end position="114"/>
    </location>
</feature>
<evidence type="ECO:0000256" key="1">
    <source>
        <dbReference type="SAM" id="MobiDB-lite"/>
    </source>
</evidence>
<evidence type="ECO:0000313" key="4">
    <source>
        <dbReference type="Proteomes" id="UP000821853"/>
    </source>
</evidence>
<dbReference type="Proteomes" id="UP000821853">
    <property type="component" value="Chromosome 3"/>
</dbReference>
<protein>
    <recommendedName>
        <fullName evidence="2">HAT C-terminal dimerisation domain-containing protein</fullName>
    </recommendedName>
</protein>
<evidence type="ECO:0000259" key="2">
    <source>
        <dbReference type="Pfam" id="PF05699"/>
    </source>
</evidence>